<evidence type="ECO:0000313" key="2">
    <source>
        <dbReference type="EMBL" id="KAK6630350.1"/>
    </source>
</evidence>
<dbReference type="Proteomes" id="UP001359485">
    <property type="component" value="Unassembled WGS sequence"/>
</dbReference>
<keyword evidence="3" id="KW-1185">Reference proteome</keyword>
<accession>A0ABR1AXC2</accession>
<organism evidence="2 3">
    <name type="scientific">Polyplax serrata</name>
    <name type="common">Common mouse louse</name>
    <dbReference type="NCBI Taxonomy" id="468196"/>
    <lineage>
        <taxon>Eukaryota</taxon>
        <taxon>Metazoa</taxon>
        <taxon>Ecdysozoa</taxon>
        <taxon>Arthropoda</taxon>
        <taxon>Hexapoda</taxon>
        <taxon>Insecta</taxon>
        <taxon>Pterygota</taxon>
        <taxon>Neoptera</taxon>
        <taxon>Paraneoptera</taxon>
        <taxon>Psocodea</taxon>
        <taxon>Troctomorpha</taxon>
        <taxon>Phthiraptera</taxon>
        <taxon>Anoplura</taxon>
        <taxon>Polyplacidae</taxon>
        <taxon>Polyplax</taxon>
    </lineage>
</organism>
<dbReference type="EMBL" id="JAWJWF010000008">
    <property type="protein sequence ID" value="KAK6630350.1"/>
    <property type="molecule type" value="Genomic_DNA"/>
</dbReference>
<name>A0ABR1AXC2_POLSC</name>
<sequence length="104" mass="11652">MFDVSAIGNKDSLRRPPDGEQRASTLLLFLVYLKDMSLKWKLVWMLQMSLALTRETISKKRNLLYGECGFVSKWGSSLSAGRSTPRGWSAPPGRSNMPNSCKVV</sequence>
<gene>
    <name evidence="2" type="ORF">RUM44_005017</name>
</gene>
<evidence type="ECO:0000256" key="1">
    <source>
        <dbReference type="SAM" id="MobiDB-lite"/>
    </source>
</evidence>
<reference evidence="2 3" key="1">
    <citation type="submission" date="2023-09" db="EMBL/GenBank/DDBJ databases">
        <title>Genomes of two closely related lineages of the louse Polyplax serrata with different host specificities.</title>
        <authorList>
            <person name="Martinu J."/>
            <person name="Tarabai H."/>
            <person name="Stefka J."/>
            <person name="Hypsa V."/>
        </authorList>
    </citation>
    <scope>NUCLEOTIDE SEQUENCE [LARGE SCALE GENOMIC DNA]</scope>
    <source>
        <strain evidence="2">98ZLc_SE</strain>
    </source>
</reference>
<protein>
    <submittedName>
        <fullName evidence="2">Uncharacterized protein</fullName>
    </submittedName>
</protein>
<feature type="region of interest" description="Disordered" evidence="1">
    <location>
        <begin position="77"/>
        <end position="104"/>
    </location>
</feature>
<comment type="caution">
    <text evidence="2">The sequence shown here is derived from an EMBL/GenBank/DDBJ whole genome shotgun (WGS) entry which is preliminary data.</text>
</comment>
<evidence type="ECO:0000313" key="3">
    <source>
        <dbReference type="Proteomes" id="UP001359485"/>
    </source>
</evidence>
<proteinExistence type="predicted"/>